<name>A0A5N0ELB5_9NOCA</name>
<dbReference type="GO" id="GO:0016740">
    <property type="term" value="F:transferase activity"/>
    <property type="evidence" value="ECO:0007669"/>
    <property type="project" value="UniProtKB-KW"/>
</dbReference>
<dbReference type="Pfam" id="PF08421">
    <property type="entry name" value="Methyltransf_13"/>
    <property type="match status" value="1"/>
</dbReference>
<reference evidence="3 4" key="1">
    <citation type="submission" date="2019-09" db="EMBL/GenBank/DDBJ databases">
        <authorList>
            <person name="Wang X."/>
        </authorList>
    </citation>
    <scope>NUCLEOTIDE SEQUENCE [LARGE SCALE GENOMIC DNA]</scope>
    <source>
        <strain evidence="3 4">CICC 11023</strain>
    </source>
</reference>
<dbReference type="InterPro" id="IPR038576">
    <property type="entry name" value="Methyltransf_Zn-bd_dom_put_sf"/>
</dbReference>
<keyword evidence="3" id="KW-0808">Transferase</keyword>
<accession>A0A5N0ELB5</accession>
<dbReference type="InterPro" id="IPR029063">
    <property type="entry name" value="SAM-dependent_MTases_sf"/>
</dbReference>
<dbReference type="EMBL" id="VXLC01000003">
    <property type="protein sequence ID" value="KAA8889549.1"/>
    <property type="molecule type" value="Genomic_DNA"/>
</dbReference>
<sequence length="391" mass="41152">MRTRPWCHARPGLRRATEGLTVTTPASARRCRGCGSIDLGPVLDLGMVPAADYFPPAAAPVGLAETAHPLRMDLCAPCGLAQLAEDDTRAEEPRGIEPAALREQAADAVARVAKAGLLQGKTVREFGSPHGGTWVPLLTERGYAATEGVGDVVLDCFGLMHEPDQRAAFAERAAATAPDGLLLIQFHSLATIVASGQWNALRHGHFAYYSLSALGRLLAAAGMSINTAWQFDLYGGTVLVAARHGTHPADDAVGEIRAREAGYIDPLAVGSLQQAADGHAEALRRWLIRHAAQGDRVFAYGAASRAVALFSLAGVDRGLITAVADASPAKQGRRMPGTDVPIIAPAELVAARPDLVLLTLPDLLPEVRARYPELDGCWIVDDPADSAVKGG</sequence>
<protein>
    <submittedName>
        <fullName evidence="3">Transferase</fullName>
    </submittedName>
</protein>
<evidence type="ECO:0000259" key="2">
    <source>
        <dbReference type="Pfam" id="PF08484"/>
    </source>
</evidence>
<evidence type="ECO:0000313" key="4">
    <source>
        <dbReference type="Proteomes" id="UP000323876"/>
    </source>
</evidence>
<dbReference type="InterPro" id="IPR013630">
    <property type="entry name" value="Methyltransf_Zn-bd_dom_put"/>
</dbReference>
<dbReference type="InterPro" id="IPR013691">
    <property type="entry name" value="MeTrfase_14"/>
</dbReference>
<evidence type="ECO:0000313" key="3">
    <source>
        <dbReference type="EMBL" id="KAA8889549.1"/>
    </source>
</evidence>
<dbReference type="Gene3D" id="6.20.50.110">
    <property type="entry name" value="Methyltransferase, zinc-binding domain"/>
    <property type="match status" value="1"/>
</dbReference>
<feature type="domain" description="C-methyltransferase" evidence="2">
    <location>
        <begin position="234"/>
        <end position="370"/>
    </location>
</feature>
<dbReference type="SUPFAM" id="SSF53335">
    <property type="entry name" value="S-adenosyl-L-methionine-dependent methyltransferases"/>
    <property type="match status" value="1"/>
</dbReference>
<evidence type="ECO:0000259" key="1">
    <source>
        <dbReference type="Pfam" id="PF08421"/>
    </source>
</evidence>
<dbReference type="AlphaFoldDB" id="A0A5N0ELB5"/>
<keyword evidence="4" id="KW-1185">Reference proteome</keyword>
<feature type="domain" description="Methyltransferase putative zinc binding" evidence="1">
    <location>
        <begin position="31"/>
        <end position="85"/>
    </location>
</feature>
<dbReference type="Gene3D" id="3.40.50.720">
    <property type="entry name" value="NAD(P)-binding Rossmann-like Domain"/>
    <property type="match status" value="1"/>
</dbReference>
<dbReference type="Proteomes" id="UP000323876">
    <property type="component" value="Unassembled WGS sequence"/>
</dbReference>
<gene>
    <name evidence="3" type="ORF">F3087_11590</name>
</gene>
<organism evidence="3 4">
    <name type="scientific">Nocardia colli</name>
    <dbReference type="NCBI Taxonomy" id="2545717"/>
    <lineage>
        <taxon>Bacteria</taxon>
        <taxon>Bacillati</taxon>
        <taxon>Actinomycetota</taxon>
        <taxon>Actinomycetes</taxon>
        <taxon>Mycobacteriales</taxon>
        <taxon>Nocardiaceae</taxon>
        <taxon>Nocardia</taxon>
    </lineage>
</organism>
<dbReference type="Pfam" id="PF08484">
    <property type="entry name" value="Methyltransf_14"/>
    <property type="match status" value="1"/>
</dbReference>
<dbReference type="Gene3D" id="3.40.50.150">
    <property type="entry name" value="Vaccinia Virus protein VP39"/>
    <property type="match status" value="1"/>
</dbReference>
<proteinExistence type="predicted"/>
<dbReference type="OrthoDB" id="3637131at2"/>
<comment type="caution">
    <text evidence="3">The sequence shown here is derived from an EMBL/GenBank/DDBJ whole genome shotgun (WGS) entry which is preliminary data.</text>
</comment>